<proteinExistence type="predicted"/>
<dbReference type="Proteomes" id="UP000246635">
    <property type="component" value="Unassembled WGS sequence"/>
</dbReference>
<dbReference type="AlphaFoldDB" id="A0A2V2YTZ4"/>
<gene>
    <name evidence="1" type="ORF">DFQ01_108193</name>
</gene>
<evidence type="ECO:0000313" key="1">
    <source>
        <dbReference type="EMBL" id="PWW02914.1"/>
    </source>
</evidence>
<dbReference type="OrthoDB" id="2663787at2"/>
<protein>
    <submittedName>
        <fullName evidence="1">Uncharacterized protein</fullName>
    </submittedName>
</protein>
<reference evidence="1 2" key="1">
    <citation type="submission" date="2018-05" db="EMBL/GenBank/DDBJ databases">
        <title>Genomic Encyclopedia of Type Strains, Phase III (KMG-III): the genomes of soil and plant-associated and newly described type strains.</title>
        <authorList>
            <person name="Whitman W."/>
        </authorList>
    </citation>
    <scope>NUCLEOTIDE SEQUENCE [LARGE SCALE GENOMIC DNA]</scope>
    <source>
        <strain evidence="1 2">CECT 5696</strain>
    </source>
</reference>
<keyword evidence="2" id="KW-1185">Reference proteome</keyword>
<evidence type="ECO:0000313" key="2">
    <source>
        <dbReference type="Proteomes" id="UP000246635"/>
    </source>
</evidence>
<organism evidence="1 2">
    <name type="scientific">Paenibacillus cellulosilyticus</name>
    <dbReference type="NCBI Taxonomy" id="375489"/>
    <lineage>
        <taxon>Bacteria</taxon>
        <taxon>Bacillati</taxon>
        <taxon>Bacillota</taxon>
        <taxon>Bacilli</taxon>
        <taxon>Bacillales</taxon>
        <taxon>Paenibacillaceae</taxon>
        <taxon>Paenibacillus</taxon>
    </lineage>
</organism>
<dbReference type="EMBL" id="QGTQ01000008">
    <property type="protein sequence ID" value="PWW02914.1"/>
    <property type="molecule type" value="Genomic_DNA"/>
</dbReference>
<comment type="caution">
    <text evidence="1">The sequence shown here is derived from an EMBL/GenBank/DDBJ whole genome shotgun (WGS) entry which is preliminary data.</text>
</comment>
<dbReference type="RefSeq" id="WP_110044387.1">
    <property type="nucleotide sequence ID" value="NZ_CP054612.1"/>
</dbReference>
<sequence length="84" mass="10161">MWKFIEPGYYVTLESCLEAACDGEKIIDEIVQHYLTEGKERSERTHRWIVIDTHYLSMNGEAHLRFRRKMQTYRVRGFDIDETF</sequence>
<name>A0A2V2YTZ4_9BACL</name>
<accession>A0A2V2YTZ4</accession>